<evidence type="ECO:0000256" key="4">
    <source>
        <dbReference type="ARBA" id="ARBA00093447"/>
    </source>
</evidence>
<dbReference type="Gene3D" id="3.30.1360.120">
    <property type="entry name" value="Probable tRNA modification gtpase trme, domain 1"/>
    <property type="match status" value="2"/>
</dbReference>
<organism evidence="6 7">
    <name type="scientific">Schizothecium vesticola</name>
    <dbReference type="NCBI Taxonomy" id="314040"/>
    <lineage>
        <taxon>Eukaryota</taxon>
        <taxon>Fungi</taxon>
        <taxon>Dikarya</taxon>
        <taxon>Ascomycota</taxon>
        <taxon>Pezizomycotina</taxon>
        <taxon>Sordariomycetes</taxon>
        <taxon>Sordariomycetidae</taxon>
        <taxon>Sordariales</taxon>
        <taxon>Schizotheciaceae</taxon>
        <taxon>Schizothecium</taxon>
    </lineage>
</organism>
<dbReference type="NCBIfam" id="TIGR03317">
    <property type="entry name" value="ygfZ_signature"/>
    <property type="match status" value="1"/>
</dbReference>
<proteinExistence type="inferred from homology"/>
<evidence type="ECO:0000256" key="1">
    <source>
        <dbReference type="ARBA" id="ARBA00004305"/>
    </source>
</evidence>
<evidence type="ECO:0000313" key="6">
    <source>
        <dbReference type="EMBL" id="KAK0753122.1"/>
    </source>
</evidence>
<comment type="subcellular location">
    <subcellularLocation>
        <location evidence="1">Mitochondrion matrix</location>
    </subcellularLocation>
</comment>
<gene>
    <name evidence="6" type="ORF">B0T18DRAFT_385243</name>
</gene>
<dbReference type="GO" id="GO:0005759">
    <property type="term" value="C:mitochondrial matrix"/>
    <property type="evidence" value="ECO:0007669"/>
    <property type="project" value="UniProtKB-SubCell"/>
</dbReference>
<protein>
    <recommendedName>
        <fullName evidence="5">Iron-sulfur cluster assembly factor IBA57 homolog, mitochondrial</fullName>
    </recommendedName>
</protein>
<sequence length="295" mass="32004">MQPVKRTALTLARTTTRPALLCHACSRPRPRPQPRHQPLSTAAPAPALSGLATLTSRRLLSLSGPDAAKFLQGAITANLTTASPSSPGFYAAFLTAQGRVLHDVFIYPSPSSPSTYLLEVDAPHAPGLQRHIKRYQLRSKFSVTLLSPSDLTVQHLWGGPPPPSSLPEGTITLPDPRAPGLGWRVLSPSPLTPTASENTYHLHRYLHGVAEGQSEMLRDVALPLESNLDLMGGVDFRKGCYVGQELTIRTRHRGVVRKRVLPCVLYRVGEEVPRGLGYDAEGVDGRWIPGEASDE</sequence>
<accession>A0AA40KBX0</accession>
<comment type="similarity">
    <text evidence="4">Belongs to the GcvT family. CAF17/IBA57 subfamily.</text>
</comment>
<dbReference type="SUPFAM" id="SSF103025">
    <property type="entry name" value="Folate-binding domain"/>
    <property type="match status" value="1"/>
</dbReference>
<dbReference type="PANTHER" id="PTHR22602">
    <property type="entry name" value="TRANSFERASE CAF17, MITOCHONDRIAL-RELATED"/>
    <property type="match status" value="1"/>
</dbReference>
<keyword evidence="2" id="KW-0809">Transit peptide</keyword>
<name>A0AA40KBX0_9PEZI</name>
<dbReference type="Proteomes" id="UP001172155">
    <property type="component" value="Unassembled WGS sequence"/>
</dbReference>
<evidence type="ECO:0000256" key="3">
    <source>
        <dbReference type="ARBA" id="ARBA00023128"/>
    </source>
</evidence>
<keyword evidence="7" id="KW-1185">Reference proteome</keyword>
<dbReference type="InterPro" id="IPR017703">
    <property type="entry name" value="YgfZ/GCV_T_CS"/>
</dbReference>
<reference evidence="6" key="1">
    <citation type="submission" date="2023-06" db="EMBL/GenBank/DDBJ databases">
        <title>Genome-scale phylogeny and comparative genomics of the fungal order Sordariales.</title>
        <authorList>
            <consortium name="Lawrence Berkeley National Laboratory"/>
            <person name="Hensen N."/>
            <person name="Bonometti L."/>
            <person name="Westerberg I."/>
            <person name="Brannstrom I.O."/>
            <person name="Guillou S."/>
            <person name="Cros-Aarteil S."/>
            <person name="Calhoun S."/>
            <person name="Haridas S."/>
            <person name="Kuo A."/>
            <person name="Mondo S."/>
            <person name="Pangilinan J."/>
            <person name="Riley R."/>
            <person name="LaButti K."/>
            <person name="Andreopoulos B."/>
            <person name="Lipzen A."/>
            <person name="Chen C."/>
            <person name="Yanf M."/>
            <person name="Daum C."/>
            <person name="Ng V."/>
            <person name="Clum A."/>
            <person name="Steindorff A."/>
            <person name="Ohm R."/>
            <person name="Martin F."/>
            <person name="Silar P."/>
            <person name="Natvig D."/>
            <person name="Lalanne C."/>
            <person name="Gautier V."/>
            <person name="Ament-velasquez S.L."/>
            <person name="Kruys A."/>
            <person name="Hutchinson M.I."/>
            <person name="Powell A.J."/>
            <person name="Barry K."/>
            <person name="Miller A.N."/>
            <person name="Grigoriev I.V."/>
            <person name="Debuchy R."/>
            <person name="Gladieux P."/>
            <person name="Thoren M.H."/>
            <person name="Johannesson H."/>
        </authorList>
    </citation>
    <scope>NUCLEOTIDE SEQUENCE</scope>
    <source>
        <strain evidence="6">SMH3187-1</strain>
    </source>
</reference>
<dbReference type="InterPro" id="IPR027266">
    <property type="entry name" value="TrmE/GcvT-like"/>
</dbReference>
<evidence type="ECO:0000256" key="2">
    <source>
        <dbReference type="ARBA" id="ARBA00022946"/>
    </source>
</evidence>
<dbReference type="AlphaFoldDB" id="A0AA40KBX0"/>
<keyword evidence="3" id="KW-0496">Mitochondrion</keyword>
<evidence type="ECO:0000256" key="5">
    <source>
        <dbReference type="ARBA" id="ARBA00093637"/>
    </source>
</evidence>
<dbReference type="InterPro" id="IPR045179">
    <property type="entry name" value="YgfZ/GcvT"/>
</dbReference>
<dbReference type="PANTHER" id="PTHR22602:SF0">
    <property type="entry name" value="TRANSFERASE CAF17, MITOCHONDRIAL-RELATED"/>
    <property type="match status" value="1"/>
</dbReference>
<evidence type="ECO:0000313" key="7">
    <source>
        <dbReference type="Proteomes" id="UP001172155"/>
    </source>
</evidence>
<dbReference type="GO" id="GO:0016226">
    <property type="term" value="P:iron-sulfur cluster assembly"/>
    <property type="evidence" value="ECO:0007669"/>
    <property type="project" value="TreeGrafter"/>
</dbReference>
<comment type="caution">
    <text evidence="6">The sequence shown here is derived from an EMBL/GenBank/DDBJ whole genome shotgun (WGS) entry which is preliminary data.</text>
</comment>
<dbReference type="EMBL" id="JAUKUD010000001">
    <property type="protein sequence ID" value="KAK0753122.1"/>
    <property type="molecule type" value="Genomic_DNA"/>
</dbReference>